<evidence type="ECO:0000313" key="3">
    <source>
        <dbReference type="Proteomes" id="UP000076567"/>
    </source>
</evidence>
<dbReference type="AlphaFoldDB" id="A0A163SK57"/>
<organism evidence="2 3">
    <name type="scientific">Fictibacillus phosphorivorans</name>
    <dbReference type="NCBI Taxonomy" id="1221500"/>
    <lineage>
        <taxon>Bacteria</taxon>
        <taxon>Bacillati</taxon>
        <taxon>Bacillota</taxon>
        <taxon>Bacilli</taxon>
        <taxon>Bacillales</taxon>
        <taxon>Fictibacillaceae</taxon>
        <taxon>Fictibacillus</taxon>
    </lineage>
</organism>
<comment type="caution">
    <text evidence="2">The sequence shown here is derived from an EMBL/GenBank/DDBJ whole genome shotgun (WGS) entry which is preliminary data.</text>
</comment>
<dbReference type="RefSeq" id="WP_066236752.1">
    <property type="nucleotide sequence ID" value="NZ_LRFC01000001.1"/>
</dbReference>
<evidence type="ECO:0008006" key="4">
    <source>
        <dbReference type="Google" id="ProtNLM"/>
    </source>
</evidence>
<keyword evidence="1" id="KW-1133">Transmembrane helix</keyword>
<keyword evidence="1" id="KW-0812">Transmembrane</keyword>
<name>A0A163SK57_9BACL</name>
<accession>A0A163SK57</accession>
<feature type="transmembrane region" description="Helical" evidence="1">
    <location>
        <begin position="32"/>
        <end position="60"/>
    </location>
</feature>
<evidence type="ECO:0000256" key="1">
    <source>
        <dbReference type="SAM" id="Phobius"/>
    </source>
</evidence>
<sequence length="106" mass="11858">MKNAIVSIVTLALMLVINYVAASMMNWSFIDLSLFVGLCVALGIRFFTSSGGLSSNAVRVQVQSMTGIKVEEEKETFKPTFAYYTAIVYTLISLISIIIYYKDYFI</sequence>
<proteinExistence type="predicted"/>
<keyword evidence="3" id="KW-1185">Reference proteome</keyword>
<reference evidence="3" key="1">
    <citation type="submission" date="2016-01" db="EMBL/GenBank/DDBJ databases">
        <title>Draft genome of Chromobacterium sp. F49.</title>
        <authorList>
            <person name="Hong K.W."/>
        </authorList>
    </citation>
    <scope>NUCLEOTIDE SEQUENCE [LARGE SCALE GENOMIC DNA]</scope>
    <source>
        <strain evidence="3">P7IIIA</strain>
    </source>
</reference>
<dbReference type="EMBL" id="LRFC01000001">
    <property type="protein sequence ID" value="KZE69282.1"/>
    <property type="molecule type" value="Genomic_DNA"/>
</dbReference>
<dbReference type="Proteomes" id="UP000076567">
    <property type="component" value="Unassembled WGS sequence"/>
</dbReference>
<keyword evidence="1" id="KW-0472">Membrane</keyword>
<gene>
    <name evidence="2" type="ORF">AWM68_03165</name>
</gene>
<dbReference type="OrthoDB" id="2428514at2"/>
<protein>
    <recommendedName>
        <fullName evidence="4">DUF3899 domain-containing protein</fullName>
    </recommendedName>
</protein>
<evidence type="ECO:0000313" key="2">
    <source>
        <dbReference type="EMBL" id="KZE69282.1"/>
    </source>
</evidence>
<feature type="transmembrane region" description="Helical" evidence="1">
    <location>
        <begin position="81"/>
        <end position="101"/>
    </location>
</feature>